<dbReference type="SUPFAM" id="SSF46785">
    <property type="entry name" value="Winged helix' DNA-binding domain"/>
    <property type="match status" value="1"/>
</dbReference>
<feature type="domain" description="HTH marR-type" evidence="2">
    <location>
        <begin position="22"/>
        <end position="160"/>
    </location>
</feature>
<name>A0ABW1AGA3_9ACTN</name>
<comment type="caution">
    <text evidence="3">The sequence shown here is derived from an EMBL/GenBank/DDBJ whole genome shotgun (WGS) entry which is preliminary data.</text>
</comment>
<organism evidence="3 4">
    <name type="scientific">Actinomadura rugatobispora</name>
    <dbReference type="NCBI Taxonomy" id="1994"/>
    <lineage>
        <taxon>Bacteria</taxon>
        <taxon>Bacillati</taxon>
        <taxon>Actinomycetota</taxon>
        <taxon>Actinomycetes</taxon>
        <taxon>Streptosporangiales</taxon>
        <taxon>Thermomonosporaceae</taxon>
        <taxon>Actinomadura</taxon>
    </lineage>
</organism>
<sequence>MRSPGEGPEHRAADPTDDPDGTRALGVELRRMNGQINRIAHALAHAQGLHPTDVQALVLIMDAPRLTPGRPMTPGRLGDELKLTSGAVTACLDRLERSGHIRRVRDAHDRRVVHLRHEPAAMDVTRGYVLPLSESTREARARLTGDQLEVVLGFLRTLNDELAAHRADASET</sequence>
<evidence type="ECO:0000313" key="4">
    <source>
        <dbReference type="Proteomes" id="UP001596074"/>
    </source>
</evidence>
<evidence type="ECO:0000259" key="2">
    <source>
        <dbReference type="PROSITE" id="PS50995"/>
    </source>
</evidence>
<dbReference type="InterPro" id="IPR039422">
    <property type="entry name" value="MarR/SlyA-like"/>
</dbReference>
<gene>
    <name evidence="3" type="ORF">ACFPZN_49125</name>
</gene>
<dbReference type="PROSITE" id="PS50995">
    <property type="entry name" value="HTH_MARR_2"/>
    <property type="match status" value="1"/>
</dbReference>
<feature type="region of interest" description="Disordered" evidence="1">
    <location>
        <begin position="1"/>
        <end position="23"/>
    </location>
</feature>
<protein>
    <submittedName>
        <fullName evidence="3">MarR family winged helix-turn-helix transcriptional regulator</fullName>
    </submittedName>
</protein>
<dbReference type="PANTHER" id="PTHR33164">
    <property type="entry name" value="TRANSCRIPTIONAL REGULATOR, MARR FAMILY"/>
    <property type="match status" value="1"/>
</dbReference>
<reference evidence="4" key="1">
    <citation type="journal article" date="2019" name="Int. J. Syst. Evol. Microbiol.">
        <title>The Global Catalogue of Microorganisms (GCM) 10K type strain sequencing project: providing services to taxonomists for standard genome sequencing and annotation.</title>
        <authorList>
            <consortium name="The Broad Institute Genomics Platform"/>
            <consortium name="The Broad Institute Genome Sequencing Center for Infectious Disease"/>
            <person name="Wu L."/>
            <person name="Ma J."/>
        </authorList>
    </citation>
    <scope>NUCLEOTIDE SEQUENCE [LARGE SCALE GENOMIC DNA]</scope>
    <source>
        <strain evidence="4">KCTC 42087</strain>
    </source>
</reference>
<dbReference type="Gene3D" id="1.10.10.10">
    <property type="entry name" value="Winged helix-like DNA-binding domain superfamily/Winged helix DNA-binding domain"/>
    <property type="match status" value="1"/>
</dbReference>
<keyword evidence="4" id="KW-1185">Reference proteome</keyword>
<dbReference type="EMBL" id="JBHSON010000117">
    <property type="protein sequence ID" value="MFC5753632.1"/>
    <property type="molecule type" value="Genomic_DNA"/>
</dbReference>
<dbReference type="PRINTS" id="PR00598">
    <property type="entry name" value="HTHMARR"/>
</dbReference>
<dbReference type="PANTHER" id="PTHR33164:SF106">
    <property type="entry name" value="TRANSCRIPTIONAL REGULATORY PROTEIN"/>
    <property type="match status" value="1"/>
</dbReference>
<dbReference type="RefSeq" id="WP_378290848.1">
    <property type="nucleotide sequence ID" value="NZ_JBHSON010000117.1"/>
</dbReference>
<dbReference type="Pfam" id="PF12802">
    <property type="entry name" value="MarR_2"/>
    <property type="match status" value="1"/>
</dbReference>
<dbReference type="SMART" id="SM00347">
    <property type="entry name" value="HTH_MARR"/>
    <property type="match status" value="1"/>
</dbReference>
<evidence type="ECO:0000313" key="3">
    <source>
        <dbReference type="EMBL" id="MFC5753632.1"/>
    </source>
</evidence>
<proteinExistence type="predicted"/>
<evidence type="ECO:0000256" key="1">
    <source>
        <dbReference type="SAM" id="MobiDB-lite"/>
    </source>
</evidence>
<accession>A0ABW1AGA3</accession>
<dbReference type="InterPro" id="IPR036388">
    <property type="entry name" value="WH-like_DNA-bd_sf"/>
</dbReference>
<dbReference type="Proteomes" id="UP001596074">
    <property type="component" value="Unassembled WGS sequence"/>
</dbReference>
<dbReference type="InterPro" id="IPR000835">
    <property type="entry name" value="HTH_MarR-typ"/>
</dbReference>
<dbReference type="InterPro" id="IPR036390">
    <property type="entry name" value="WH_DNA-bd_sf"/>
</dbReference>